<proteinExistence type="predicted"/>
<accession>A0A6J7JE80</accession>
<name>A0A6J7JE80_9ZZZZ</name>
<sequence length="143" mass="16698">MVGNISLPQSHTLVKFLCRRIRITSCILHVGQRGLNHSLSIKAKCQGTQTHLALGWITTKSLRIRAASWIAHGLLYFSYLGHLSQFTQDSCRSTYCRLRSHVSDATWLSYSKYQSCKHGNYFYKPWRHHEHWSRRSCNWCLCI</sequence>
<dbReference type="EMBL" id="CAFBNG010000117">
    <property type="protein sequence ID" value="CAB4941510.1"/>
    <property type="molecule type" value="Genomic_DNA"/>
</dbReference>
<evidence type="ECO:0000313" key="1">
    <source>
        <dbReference type="EMBL" id="CAB4941510.1"/>
    </source>
</evidence>
<dbReference type="AlphaFoldDB" id="A0A6J7JE80"/>
<gene>
    <name evidence="1" type="ORF">UFOPK3774_00677</name>
</gene>
<protein>
    <submittedName>
        <fullName evidence="1">Unannotated protein</fullName>
    </submittedName>
</protein>
<reference evidence="1" key="1">
    <citation type="submission" date="2020-05" db="EMBL/GenBank/DDBJ databases">
        <authorList>
            <person name="Chiriac C."/>
            <person name="Salcher M."/>
            <person name="Ghai R."/>
            <person name="Kavagutti S V."/>
        </authorList>
    </citation>
    <scope>NUCLEOTIDE SEQUENCE</scope>
</reference>
<organism evidence="1">
    <name type="scientific">freshwater metagenome</name>
    <dbReference type="NCBI Taxonomy" id="449393"/>
    <lineage>
        <taxon>unclassified sequences</taxon>
        <taxon>metagenomes</taxon>
        <taxon>ecological metagenomes</taxon>
    </lineage>
</organism>